<evidence type="ECO:0000313" key="8">
    <source>
        <dbReference type="Proteomes" id="UP001151516"/>
    </source>
</evidence>
<dbReference type="InterPro" id="IPR007248">
    <property type="entry name" value="Mpv17_PMP22"/>
</dbReference>
<dbReference type="Pfam" id="PF04117">
    <property type="entry name" value="Mpv17_PMP22"/>
    <property type="match status" value="1"/>
</dbReference>
<dbReference type="AlphaFoldDB" id="A0A9W8GLX4"/>
<sequence length="212" mass="23043">MVATGNVIAQSLTLWSERVFPVADLDSTVVDHKVPSSSYDPLQTLRFFAYGVAFSPVSYRWHAFLNARFPLGNIVAGSSKQIAAPPSKMPLSHSTRAVLKRLVVDQTLFAPIATFSFVGGMGVMEGLGPIELAERFRIQYLAVLMAGYALWPAAQLINFSIVPLAYRVPFSSVVGLMWHTYLSWTSARIEAKGAPSEIEQADALGPVVPATN</sequence>
<gene>
    <name evidence="7" type="ORF">IWW39_001697</name>
</gene>
<evidence type="ECO:0000313" key="7">
    <source>
        <dbReference type="EMBL" id="KAJ2689143.1"/>
    </source>
</evidence>
<protein>
    <submittedName>
        <fullName evidence="7">Uncharacterized protein</fullName>
    </submittedName>
</protein>
<evidence type="ECO:0000256" key="2">
    <source>
        <dbReference type="ARBA" id="ARBA00006824"/>
    </source>
</evidence>
<evidence type="ECO:0000256" key="4">
    <source>
        <dbReference type="ARBA" id="ARBA00022989"/>
    </source>
</evidence>
<comment type="subcellular location">
    <subcellularLocation>
        <location evidence="1">Membrane</location>
        <topology evidence="1">Multi-pass membrane protein</topology>
    </subcellularLocation>
</comment>
<feature type="transmembrane region" description="Helical" evidence="6">
    <location>
        <begin position="140"/>
        <end position="158"/>
    </location>
</feature>
<keyword evidence="3 6" id="KW-0812">Transmembrane</keyword>
<proteinExistence type="inferred from homology"/>
<dbReference type="EMBL" id="JANBTX010000031">
    <property type="protein sequence ID" value="KAJ2689143.1"/>
    <property type="molecule type" value="Genomic_DNA"/>
</dbReference>
<dbReference type="PANTHER" id="PTHR11266:SF50">
    <property type="entry name" value="VACUOLAR MEMBRANE PROTEIN YOR292C"/>
    <property type="match status" value="1"/>
</dbReference>
<evidence type="ECO:0000256" key="5">
    <source>
        <dbReference type="ARBA" id="ARBA00023136"/>
    </source>
</evidence>
<dbReference type="GO" id="GO:0005739">
    <property type="term" value="C:mitochondrion"/>
    <property type="evidence" value="ECO:0007669"/>
    <property type="project" value="TreeGrafter"/>
</dbReference>
<dbReference type="GO" id="GO:0016020">
    <property type="term" value="C:membrane"/>
    <property type="evidence" value="ECO:0007669"/>
    <property type="project" value="UniProtKB-SubCell"/>
</dbReference>
<keyword evidence="8" id="KW-1185">Reference proteome</keyword>
<evidence type="ECO:0000256" key="1">
    <source>
        <dbReference type="ARBA" id="ARBA00004141"/>
    </source>
</evidence>
<dbReference type="OrthoDB" id="10267969at2759"/>
<evidence type="ECO:0000256" key="3">
    <source>
        <dbReference type="ARBA" id="ARBA00022692"/>
    </source>
</evidence>
<evidence type="ECO:0000256" key="6">
    <source>
        <dbReference type="RuleBase" id="RU363053"/>
    </source>
</evidence>
<keyword evidence="5 6" id="KW-0472">Membrane</keyword>
<dbReference type="PANTHER" id="PTHR11266">
    <property type="entry name" value="PEROXISOMAL MEMBRANE PROTEIN 2, PXMP2 MPV17"/>
    <property type="match status" value="1"/>
</dbReference>
<keyword evidence="4 6" id="KW-1133">Transmembrane helix</keyword>
<comment type="caution">
    <text evidence="7">The sequence shown here is derived from an EMBL/GenBank/DDBJ whole genome shotgun (WGS) entry which is preliminary data.</text>
</comment>
<dbReference type="Proteomes" id="UP001151516">
    <property type="component" value="Unassembled WGS sequence"/>
</dbReference>
<feature type="transmembrane region" description="Helical" evidence="6">
    <location>
        <begin position="108"/>
        <end position="128"/>
    </location>
</feature>
<organism evidence="7 8">
    <name type="scientific">Coemansia spiralis</name>
    <dbReference type="NCBI Taxonomy" id="417178"/>
    <lineage>
        <taxon>Eukaryota</taxon>
        <taxon>Fungi</taxon>
        <taxon>Fungi incertae sedis</taxon>
        <taxon>Zoopagomycota</taxon>
        <taxon>Kickxellomycotina</taxon>
        <taxon>Kickxellomycetes</taxon>
        <taxon>Kickxellales</taxon>
        <taxon>Kickxellaceae</taxon>
        <taxon>Coemansia</taxon>
    </lineage>
</organism>
<reference evidence="7" key="1">
    <citation type="submission" date="2022-07" db="EMBL/GenBank/DDBJ databases">
        <title>Phylogenomic reconstructions and comparative analyses of Kickxellomycotina fungi.</title>
        <authorList>
            <person name="Reynolds N.K."/>
            <person name="Stajich J.E."/>
            <person name="Barry K."/>
            <person name="Grigoriev I.V."/>
            <person name="Crous P."/>
            <person name="Smith M.E."/>
        </authorList>
    </citation>
    <scope>NUCLEOTIDE SEQUENCE</scope>
    <source>
        <strain evidence="7">CBS 109367</strain>
    </source>
</reference>
<comment type="similarity">
    <text evidence="2 6">Belongs to the peroxisomal membrane protein PXMP2/4 family.</text>
</comment>
<accession>A0A9W8GLX4</accession>
<name>A0A9W8GLX4_9FUNG</name>